<evidence type="ECO:0000313" key="10">
    <source>
        <dbReference type="Proteomes" id="UP000603352"/>
    </source>
</evidence>
<keyword evidence="7" id="KW-1133">Transmembrane helix</keyword>
<dbReference type="InterPro" id="IPR005467">
    <property type="entry name" value="His_kinase_dom"/>
</dbReference>
<dbReference type="EMBL" id="BMDZ01000002">
    <property type="protein sequence ID" value="GGB26096.1"/>
    <property type="molecule type" value="Genomic_DNA"/>
</dbReference>
<evidence type="ECO:0000256" key="7">
    <source>
        <dbReference type="SAM" id="Phobius"/>
    </source>
</evidence>
<protein>
    <recommendedName>
        <fullName evidence="2">histidine kinase</fullName>
        <ecNumber evidence="2">2.7.13.3</ecNumber>
    </recommendedName>
</protein>
<dbReference type="Proteomes" id="UP000603352">
    <property type="component" value="Unassembled WGS sequence"/>
</dbReference>
<dbReference type="InterPro" id="IPR036097">
    <property type="entry name" value="HisK_dim/P_sf"/>
</dbReference>
<evidence type="ECO:0000256" key="2">
    <source>
        <dbReference type="ARBA" id="ARBA00012438"/>
    </source>
</evidence>
<organism evidence="9 10">
    <name type="scientific">Tistrella bauzanensis</name>
    <dbReference type="NCBI Taxonomy" id="657419"/>
    <lineage>
        <taxon>Bacteria</taxon>
        <taxon>Pseudomonadati</taxon>
        <taxon>Pseudomonadota</taxon>
        <taxon>Alphaproteobacteria</taxon>
        <taxon>Geminicoccales</taxon>
        <taxon>Geminicoccaceae</taxon>
        <taxon>Tistrella</taxon>
    </lineage>
</organism>
<evidence type="ECO:0000256" key="6">
    <source>
        <dbReference type="ARBA" id="ARBA00023012"/>
    </source>
</evidence>
<keyword evidence="3" id="KW-0597">Phosphoprotein</keyword>
<evidence type="ECO:0000256" key="4">
    <source>
        <dbReference type="ARBA" id="ARBA00022679"/>
    </source>
</evidence>
<dbReference type="Gene3D" id="1.10.287.130">
    <property type="match status" value="1"/>
</dbReference>
<dbReference type="SUPFAM" id="SSF55874">
    <property type="entry name" value="ATPase domain of HSP90 chaperone/DNA topoisomerase II/histidine kinase"/>
    <property type="match status" value="1"/>
</dbReference>
<accession>A0ABQ1I832</accession>
<feature type="domain" description="Histidine kinase" evidence="8">
    <location>
        <begin position="267"/>
        <end position="486"/>
    </location>
</feature>
<evidence type="ECO:0000256" key="3">
    <source>
        <dbReference type="ARBA" id="ARBA00022553"/>
    </source>
</evidence>
<keyword evidence="7" id="KW-0472">Membrane</keyword>
<dbReference type="EC" id="2.7.13.3" evidence="2"/>
<keyword evidence="10" id="KW-1185">Reference proteome</keyword>
<dbReference type="InterPro" id="IPR003594">
    <property type="entry name" value="HATPase_dom"/>
</dbReference>
<evidence type="ECO:0000256" key="1">
    <source>
        <dbReference type="ARBA" id="ARBA00000085"/>
    </source>
</evidence>
<dbReference type="InterPro" id="IPR036890">
    <property type="entry name" value="HATPase_C_sf"/>
</dbReference>
<dbReference type="InterPro" id="IPR004358">
    <property type="entry name" value="Sig_transdc_His_kin-like_C"/>
</dbReference>
<dbReference type="PANTHER" id="PTHR43711:SF1">
    <property type="entry name" value="HISTIDINE KINASE 1"/>
    <property type="match status" value="1"/>
</dbReference>
<keyword evidence="7" id="KW-0812">Transmembrane</keyword>
<evidence type="ECO:0000313" key="9">
    <source>
        <dbReference type="EMBL" id="GGB26096.1"/>
    </source>
</evidence>
<dbReference type="InterPro" id="IPR007891">
    <property type="entry name" value="CHASE3"/>
</dbReference>
<dbReference type="InterPro" id="IPR003661">
    <property type="entry name" value="HisK_dim/P_dom"/>
</dbReference>
<dbReference type="InterPro" id="IPR050736">
    <property type="entry name" value="Sensor_HK_Regulatory"/>
</dbReference>
<keyword evidence="4" id="KW-0808">Transferase</keyword>
<sequence>MGVYDTPDPRAPAAEGRRVEVWFTGMIVLAALMLVLHAWAGYGVLSSSRAMVSGDILLRETDNLLHILQESETAETRYTLTGDAADLERYRLIRGSAPMAFGQLDRLARQEMPHAETTCQVMIASVSAALVAMDAVVAMRTSHGLVAARDLLVSAEKQRLIELARFEMSRAQAEIMARINARIVSASTNFDIAAMASLLAFGIGLPTGIAMLRRIRRAGAAERSLRLQVEAANLQLEARVAMRTAELLRANRALADANAVKDRFLANMSHELRTPLNAVIGFSEMISTEMLGPVGQPRYVDYARDILASGRHLLALIEDILDLSRIQAGRIDIVRADVGPRRLALEALSMVVPMARAAGVTASLVMRDAPDQAHLDARRVKQILINLLSNAIRYSDRNGTVRLILDRTESDGRSLRIEIVDDGSGMTDVELVRAMQPFEQVSRDRERRSGGTGLGLPLTKLLVTAHGGSFDITSAPGVGTRVVVEL</sequence>
<name>A0ABQ1I832_9PROT</name>
<feature type="transmembrane region" description="Helical" evidence="7">
    <location>
        <begin position="21"/>
        <end position="42"/>
    </location>
</feature>
<dbReference type="CDD" id="cd00082">
    <property type="entry name" value="HisKA"/>
    <property type="match status" value="1"/>
</dbReference>
<dbReference type="Pfam" id="PF05227">
    <property type="entry name" value="CHASE3"/>
    <property type="match status" value="1"/>
</dbReference>
<evidence type="ECO:0000256" key="5">
    <source>
        <dbReference type="ARBA" id="ARBA00022777"/>
    </source>
</evidence>
<dbReference type="SMART" id="SM00388">
    <property type="entry name" value="HisKA"/>
    <property type="match status" value="1"/>
</dbReference>
<dbReference type="SUPFAM" id="SSF47384">
    <property type="entry name" value="Homodimeric domain of signal transducing histidine kinase"/>
    <property type="match status" value="1"/>
</dbReference>
<gene>
    <name evidence="9" type="ORF">GCM10011505_04190</name>
</gene>
<evidence type="ECO:0000259" key="8">
    <source>
        <dbReference type="PROSITE" id="PS50109"/>
    </source>
</evidence>
<dbReference type="PROSITE" id="PS50109">
    <property type="entry name" value="HIS_KIN"/>
    <property type="match status" value="1"/>
</dbReference>
<comment type="catalytic activity">
    <reaction evidence="1">
        <text>ATP + protein L-histidine = ADP + protein N-phospho-L-histidine.</text>
        <dbReference type="EC" id="2.7.13.3"/>
    </reaction>
</comment>
<comment type="caution">
    <text evidence="9">The sequence shown here is derived from an EMBL/GenBank/DDBJ whole genome shotgun (WGS) entry which is preliminary data.</text>
</comment>
<dbReference type="Pfam" id="PF02518">
    <property type="entry name" value="HATPase_c"/>
    <property type="match status" value="1"/>
</dbReference>
<dbReference type="SMART" id="SM00387">
    <property type="entry name" value="HATPase_c"/>
    <property type="match status" value="1"/>
</dbReference>
<proteinExistence type="predicted"/>
<keyword evidence="6" id="KW-0902">Two-component regulatory system</keyword>
<keyword evidence="5" id="KW-0418">Kinase</keyword>
<dbReference type="PANTHER" id="PTHR43711">
    <property type="entry name" value="TWO-COMPONENT HISTIDINE KINASE"/>
    <property type="match status" value="1"/>
</dbReference>
<reference evidence="10" key="1">
    <citation type="journal article" date="2019" name="Int. J. Syst. Evol. Microbiol.">
        <title>The Global Catalogue of Microorganisms (GCM) 10K type strain sequencing project: providing services to taxonomists for standard genome sequencing and annotation.</title>
        <authorList>
            <consortium name="The Broad Institute Genomics Platform"/>
            <consortium name="The Broad Institute Genome Sequencing Center for Infectious Disease"/>
            <person name="Wu L."/>
            <person name="Ma J."/>
        </authorList>
    </citation>
    <scope>NUCLEOTIDE SEQUENCE [LARGE SCALE GENOMIC DNA]</scope>
    <source>
        <strain evidence="10">CGMCC 1.10188</strain>
    </source>
</reference>
<dbReference type="Pfam" id="PF00512">
    <property type="entry name" value="HisKA"/>
    <property type="match status" value="1"/>
</dbReference>
<dbReference type="Gene3D" id="3.30.565.10">
    <property type="entry name" value="Histidine kinase-like ATPase, C-terminal domain"/>
    <property type="match status" value="1"/>
</dbReference>
<dbReference type="PRINTS" id="PR00344">
    <property type="entry name" value="BCTRLSENSOR"/>
</dbReference>